<keyword evidence="3 7" id="KW-0863">Zinc-finger</keyword>
<keyword evidence="10" id="KW-1185">Reference proteome</keyword>
<dbReference type="NCBIfam" id="TIGR00615">
    <property type="entry name" value="recR"/>
    <property type="match status" value="1"/>
</dbReference>
<evidence type="ECO:0000256" key="1">
    <source>
        <dbReference type="ARBA" id="ARBA00022723"/>
    </source>
</evidence>
<evidence type="ECO:0000313" key="10">
    <source>
        <dbReference type="Proteomes" id="UP001628193"/>
    </source>
</evidence>
<evidence type="ECO:0000259" key="8">
    <source>
        <dbReference type="PROSITE" id="PS50880"/>
    </source>
</evidence>
<proteinExistence type="inferred from homology"/>
<dbReference type="SMART" id="SM00493">
    <property type="entry name" value="TOPRIM"/>
    <property type="match status" value="1"/>
</dbReference>
<dbReference type="CDD" id="cd01025">
    <property type="entry name" value="TOPRIM_recR"/>
    <property type="match status" value="1"/>
</dbReference>
<comment type="caution">
    <text evidence="9">The sequence shown here is derived from an EMBL/GenBank/DDBJ whole genome shotgun (WGS) entry which is preliminary data.</text>
</comment>
<dbReference type="Proteomes" id="UP001628193">
    <property type="component" value="Unassembled WGS sequence"/>
</dbReference>
<comment type="function">
    <text evidence="7">May play a role in DNA repair. It seems to be involved in an RecBC-independent recombinational process of DNA repair. It may act with RecF and RecO.</text>
</comment>
<gene>
    <name evidence="7 9" type="primary">recR</name>
    <name evidence="9" type="ORF">SIID45300_01006</name>
</gene>
<dbReference type="PROSITE" id="PS50880">
    <property type="entry name" value="TOPRIM"/>
    <property type="match status" value="1"/>
</dbReference>
<reference evidence="9 10" key="2">
    <citation type="submission" date="2024-09" db="EMBL/GenBank/DDBJ databases">
        <title>Draft genome sequence of Candidatus Magnetaquicoccaceae bacterium FCR-1.</title>
        <authorList>
            <person name="Shimoshige H."/>
            <person name="Shimamura S."/>
            <person name="Taoka A."/>
            <person name="Kobayashi H."/>
            <person name="Maekawa T."/>
        </authorList>
    </citation>
    <scope>NUCLEOTIDE SEQUENCE [LARGE SCALE GENOMIC DNA]</scope>
    <source>
        <strain evidence="9 10">FCR-1</strain>
    </source>
</reference>
<protein>
    <recommendedName>
        <fullName evidence="7">Recombination protein RecR</fullName>
    </recommendedName>
</protein>
<dbReference type="SUPFAM" id="SSF111304">
    <property type="entry name" value="Recombination protein RecR"/>
    <property type="match status" value="1"/>
</dbReference>
<comment type="caution">
    <text evidence="7">Lacks conserved residue(s) required for the propagation of feature annotation.</text>
</comment>
<sequence>MKGLPSLERAVVVLSRFPGVGPKSARRMVHHLLRRGHGETGELIEALEGVRDRIRGCACCHNLAEEDSGAGEILCWICEDPLRDRSRLCVVEEPSDLLAIEKAGLFKGMYHVLGGRLSPLDGVGPDALNLASLESRLAGEGFAELIVATNSTVEGEATAHFVARLAEPFVPCITRLAHGLPMGGELEYIDESTLYQAIVGRRNFKI</sequence>
<keyword evidence="2 7" id="KW-0227">DNA damage</keyword>
<dbReference type="InterPro" id="IPR006171">
    <property type="entry name" value="TOPRIM_dom"/>
</dbReference>
<dbReference type="PANTHER" id="PTHR30446:SF0">
    <property type="entry name" value="RECOMBINATION PROTEIN RECR"/>
    <property type="match status" value="1"/>
</dbReference>
<keyword evidence="5 7" id="KW-0233">DNA recombination</keyword>
<accession>A0ABQ0C732</accession>
<evidence type="ECO:0000313" key="9">
    <source>
        <dbReference type="EMBL" id="GAB0056695.1"/>
    </source>
</evidence>
<evidence type="ECO:0000256" key="4">
    <source>
        <dbReference type="ARBA" id="ARBA00022833"/>
    </source>
</evidence>
<dbReference type="Pfam" id="PF21176">
    <property type="entry name" value="RecR_HhH"/>
    <property type="match status" value="1"/>
</dbReference>
<evidence type="ECO:0000256" key="7">
    <source>
        <dbReference type="HAMAP-Rule" id="MF_00017"/>
    </source>
</evidence>
<dbReference type="EMBL" id="BAAFGK010000004">
    <property type="protein sequence ID" value="GAB0056695.1"/>
    <property type="molecule type" value="Genomic_DNA"/>
</dbReference>
<dbReference type="InterPro" id="IPR023627">
    <property type="entry name" value="Rcmb_RecR"/>
</dbReference>
<dbReference type="RefSeq" id="WP_420904417.1">
    <property type="nucleotide sequence ID" value="NZ_BAAFGK010000004.1"/>
</dbReference>
<evidence type="ECO:0000256" key="6">
    <source>
        <dbReference type="ARBA" id="ARBA00023204"/>
    </source>
</evidence>
<comment type="similarity">
    <text evidence="7">Belongs to the RecR family.</text>
</comment>
<keyword evidence="6 7" id="KW-0234">DNA repair</keyword>
<dbReference type="Gene3D" id="6.10.250.240">
    <property type="match status" value="1"/>
</dbReference>
<dbReference type="Gene3D" id="3.40.1360.10">
    <property type="match status" value="1"/>
</dbReference>
<dbReference type="Pfam" id="PF21175">
    <property type="entry name" value="RecR_C"/>
    <property type="match status" value="1"/>
</dbReference>
<organism evidence="9 10">
    <name type="scientific">Candidatus Magnetaquiglobus chichijimensis</name>
    <dbReference type="NCBI Taxonomy" id="3141448"/>
    <lineage>
        <taxon>Bacteria</taxon>
        <taxon>Pseudomonadati</taxon>
        <taxon>Pseudomonadota</taxon>
        <taxon>Magnetococcia</taxon>
        <taxon>Magnetococcales</taxon>
        <taxon>Candidatus Magnetaquicoccaceae</taxon>
        <taxon>Candidatus Magnetaquiglobus</taxon>
    </lineage>
</organism>
<dbReference type="InterPro" id="IPR000093">
    <property type="entry name" value="DNA_Rcmb_RecR"/>
</dbReference>
<name>A0ABQ0C732_9PROT</name>
<keyword evidence="1 7" id="KW-0479">Metal-binding</keyword>
<feature type="domain" description="Toprim" evidence="8">
    <location>
        <begin position="86"/>
        <end position="181"/>
    </location>
</feature>
<reference evidence="9 10" key="1">
    <citation type="submission" date="2024-05" db="EMBL/GenBank/DDBJ databases">
        <authorList>
            <consortium name="Candidatus Magnetaquicoccaceae bacterium FCR-1 genome sequencing consortium"/>
            <person name="Shimoshige H."/>
            <person name="Shimamura S."/>
            <person name="Taoka A."/>
            <person name="Kobayashi H."/>
            <person name="Maekawa T."/>
        </authorList>
    </citation>
    <scope>NUCLEOTIDE SEQUENCE [LARGE SCALE GENOMIC DNA]</scope>
    <source>
        <strain evidence="9 10">FCR-1</strain>
    </source>
</reference>
<dbReference type="HAMAP" id="MF_00017">
    <property type="entry name" value="RecR"/>
    <property type="match status" value="1"/>
</dbReference>
<dbReference type="Gene3D" id="1.10.8.420">
    <property type="entry name" value="RecR Domain 1"/>
    <property type="match status" value="1"/>
</dbReference>
<dbReference type="Pfam" id="PF13662">
    <property type="entry name" value="Toprim_4"/>
    <property type="match status" value="1"/>
</dbReference>
<evidence type="ECO:0000256" key="5">
    <source>
        <dbReference type="ARBA" id="ARBA00023172"/>
    </source>
</evidence>
<dbReference type="PANTHER" id="PTHR30446">
    <property type="entry name" value="RECOMBINATION PROTEIN RECR"/>
    <property type="match status" value="1"/>
</dbReference>
<evidence type="ECO:0000256" key="2">
    <source>
        <dbReference type="ARBA" id="ARBA00022763"/>
    </source>
</evidence>
<keyword evidence="4 7" id="KW-0862">Zinc</keyword>
<evidence type="ECO:0000256" key="3">
    <source>
        <dbReference type="ARBA" id="ARBA00022771"/>
    </source>
</evidence>
<dbReference type="InterPro" id="IPR034137">
    <property type="entry name" value="TOPRIM_RecR"/>
</dbReference>